<keyword evidence="5" id="KW-0472">Membrane</keyword>
<dbReference type="EMBL" id="MAAO01000002">
    <property type="protein sequence ID" value="OUR99884.1"/>
    <property type="molecule type" value="Genomic_DNA"/>
</dbReference>
<dbReference type="SUPFAM" id="SSF56762">
    <property type="entry name" value="HydB/Nqo4-like"/>
    <property type="match status" value="1"/>
</dbReference>
<dbReference type="InterPro" id="IPR022885">
    <property type="entry name" value="NDH1_su_D/H"/>
</dbReference>
<dbReference type="Gene3D" id="1.10.645.10">
    <property type="entry name" value="Cytochrome-c3 Hydrogenase, chain B"/>
    <property type="match status" value="1"/>
</dbReference>
<evidence type="ECO:0000256" key="8">
    <source>
        <dbReference type="ARBA" id="ARBA00047712"/>
    </source>
</evidence>
<dbReference type="GO" id="GO:0005886">
    <property type="term" value="C:plasma membrane"/>
    <property type="evidence" value="ECO:0007669"/>
    <property type="project" value="UniProtKB-SubCell"/>
</dbReference>
<dbReference type="GO" id="GO:0008137">
    <property type="term" value="F:NADH dehydrogenase (ubiquinone) activity"/>
    <property type="evidence" value="ECO:0007669"/>
    <property type="project" value="InterPro"/>
</dbReference>
<feature type="domain" description="NADH-quinone oxidoreductase subunit D" evidence="10">
    <location>
        <begin position="293"/>
        <end position="544"/>
    </location>
</feature>
<comment type="similarity">
    <text evidence="2">In the C-terminal section; belongs to the complex I 49 kDa subunit family.</text>
</comment>
<dbReference type="InterPro" id="IPR001135">
    <property type="entry name" value="NADH_Q_OxRdtase_suD"/>
</dbReference>
<evidence type="ECO:0008006" key="13">
    <source>
        <dbReference type="Google" id="ProtNLM"/>
    </source>
</evidence>
<organism evidence="11 12">
    <name type="scientific">Halobacteriovorax marinus</name>
    <dbReference type="NCBI Taxonomy" id="97084"/>
    <lineage>
        <taxon>Bacteria</taxon>
        <taxon>Pseudomonadati</taxon>
        <taxon>Bdellovibrionota</taxon>
        <taxon>Bacteriovoracia</taxon>
        <taxon>Bacteriovoracales</taxon>
        <taxon>Halobacteriovoraceae</taxon>
        <taxon>Halobacteriovorax</taxon>
    </lineage>
</organism>
<evidence type="ECO:0000256" key="4">
    <source>
        <dbReference type="ARBA" id="ARBA00023027"/>
    </source>
</evidence>
<evidence type="ECO:0000256" key="5">
    <source>
        <dbReference type="ARBA" id="ARBA00023136"/>
    </source>
</evidence>
<dbReference type="InterPro" id="IPR001268">
    <property type="entry name" value="NADH_UbQ_OxRdtase_30kDa_su"/>
</dbReference>
<evidence type="ECO:0000256" key="6">
    <source>
        <dbReference type="ARBA" id="ARBA00023268"/>
    </source>
</evidence>
<dbReference type="Proteomes" id="UP000196531">
    <property type="component" value="Unassembled WGS sequence"/>
</dbReference>
<evidence type="ECO:0000256" key="7">
    <source>
        <dbReference type="ARBA" id="ARBA00038617"/>
    </source>
</evidence>
<dbReference type="InterPro" id="IPR037232">
    <property type="entry name" value="NADH_quin_OxRdtase_su_C/D-like"/>
</dbReference>
<reference evidence="12" key="1">
    <citation type="journal article" date="2017" name="Proc. Natl. Acad. Sci. U.S.A.">
        <title>Simulation of Deepwater Horizon oil plume reveals substrate specialization within a complex community of hydrocarbon-degraders.</title>
        <authorList>
            <person name="Hu P."/>
            <person name="Dubinsky E.A."/>
            <person name="Probst A.J."/>
            <person name="Wang J."/>
            <person name="Sieber C.M.K."/>
            <person name="Tom L.M."/>
            <person name="Gardinali P."/>
            <person name="Banfield J.F."/>
            <person name="Atlas R.M."/>
            <person name="Andersen G.L."/>
        </authorList>
    </citation>
    <scope>NUCLEOTIDE SEQUENCE [LARGE SCALE GENOMIC DNA]</scope>
</reference>
<proteinExistence type="inferred from homology"/>
<evidence type="ECO:0000313" key="12">
    <source>
        <dbReference type="Proteomes" id="UP000196531"/>
    </source>
</evidence>
<gene>
    <name evidence="11" type="ORF">A9Q84_02320</name>
</gene>
<dbReference type="GO" id="GO:0051287">
    <property type="term" value="F:NAD binding"/>
    <property type="evidence" value="ECO:0007669"/>
    <property type="project" value="InterPro"/>
</dbReference>
<comment type="caution">
    <text evidence="11">The sequence shown here is derived from an EMBL/GenBank/DDBJ whole genome shotgun (WGS) entry which is preliminary data.</text>
</comment>
<accession>A0A1Y5FI67</accession>
<feature type="domain" description="NADH:ubiquinone oxidoreductase 30kDa subunit" evidence="9">
    <location>
        <begin position="30"/>
        <end position="151"/>
    </location>
</feature>
<name>A0A1Y5FI67_9BACT</name>
<evidence type="ECO:0000259" key="10">
    <source>
        <dbReference type="Pfam" id="PF00346"/>
    </source>
</evidence>
<dbReference type="Gene3D" id="3.30.460.80">
    <property type="entry name" value="NADH:ubiquinone oxidoreductase, 30kDa subunit"/>
    <property type="match status" value="1"/>
</dbReference>
<dbReference type="GO" id="GO:0016651">
    <property type="term" value="F:oxidoreductase activity, acting on NAD(P)H"/>
    <property type="evidence" value="ECO:0007669"/>
    <property type="project" value="InterPro"/>
</dbReference>
<sequence>MVTPNSFLNYYSGKLNVIDDSNAELILEPNEDIKGIFKKLKEEFGFIMLIDIFGLDLLKKKSFDPQNERRFQVVYILLNMEMHLRLRVVVNVDVEKNEVLPSCRDLWAAAHWCEREIWEMFGISFGTESEKRLLSVSGLKGFPFRKDFSFNGLDESLDSEESIFENITDVPKYKLNLVDSFSIGPIHPALKGSMKLHLQIEGDGILNSQLEVGYLHRSIEKLCEEKLYTQIIPLTDRLNFFSAASNNIGWCKAVEDLVNIEISDKAKAMRMVASELARVSDHTQCIGSIARAVGMFEPIQLSISIKEIVSSLFERLCGSRFNSSISRIGGMSVEVPSGWVNDCLTTLKVISKKVDEIDTHLTRSTLWIERLRTTTLNAYDAIDLGITGPNLRACGVNYDIRKVSPYYFYEDVEFEIPLGINGDCYDRYLVRIEEIRQSLKIISQVLDSLPLGKMCVDKLKTELDLNPLNFAPNLCEGYSMTETPNGELGFFISSDGENRPYRVKIKGPSFFSAQAFSSMLENTKVNDAMISLCSMNIVAGEVDR</sequence>
<dbReference type="AlphaFoldDB" id="A0A1Y5FI67"/>
<evidence type="ECO:0000259" key="9">
    <source>
        <dbReference type="Pfam" id="PF00329"/>
    </source>
</evidence>
<evidence type="ECO:0000256" key="1">
    <source>
        <dbReference type="ARBA" id="ARBA00004417"/>
    </source>
</evidence>
<keyword evidence="4" id="KW-0520">NAD</keyword>
<dbReference type="PANTHER" id="PTHR11993">
    <property type="entry name" value="NADH-UBIQUINONE OXIDOREDUCTASE 49 KDA SUBUNIT"/>
    <property type="match status" value="1"/>
</dbReference>
<dbReference type="PANTHER" id="PTHR11993:SF10">
    <property type="entry name" value="NADH DEHYDROGENASE [UBIQUINONE] IRON-SULFUR PROTEIN 2, MITOCHONDRIAL"/>
    <property type="match status" value="1"/>
</dbReference>
<comment type="catalytic activity">
    <reaction evidence="8">
        <text>a quinone + NADH + 5 H(+)(in) = a quinol + NAD(+) + 4 H(+)(out)</text>
        <dbReference type="Rhea" id="RHEA:57888"/>
        <dbReference type="ChEBI" id="CHEBI:15378"/>
        <dbReference type="ChEBI" id="CHEBI:24646"/>
        <dbReference type="ChEBI" id="CHEBI:57540"/>
        <dbReference type="ChEBI" id="CHEBI:57945"/>
        <dbReference type="ChEBI" id="CHEBI:132124"/>
    </reaction>
</comment>
<evidence type="ECO:0000256" key="3">
    <source>
        <dbReference type="ARBA" id="ARBA00022475"/>
    </source>
</evidence>
<evidence type="ECO:0000313" key="11">
    <source>
        <dbReference type="EMBL" id="OUR99884.1"/>
    </source>
</evidence>
<dbReference type="Pfam" id="PF00329">
    <property type="entry name" value="Complex1_30kDa"/>
    <property type="match status" value="1"/>
</dbReference>
<keyword evidence="6" id="KW-0511">Multifunctional enzyme</keyword>
<dbReference type="SUPFAM" id="SSF143243">
    <property type="entry name" value="Nqo5-like"/>
    <property type="match status" value="1"/>
</dbReference>
<evidence type="ECO:0000256" key="2">
    <source>
        <dbReference type="ARBA" id="ARBA00010019"/>
    </source>
</evidence>
<keyword evidence="3" id="KW-1003">Cell membrane</keyword>
<dbReference type="Pfam" id="PF00346">
    <property type="entry name" value="Complex1_49kDa"/>
    <property type="match status" value="1"/>
</dbReference>
<protein>
    <recommendedName>
        <fullName evidence="13">NADH-quinone oxidoreductase subunit D</fullName>
    </recommendedName>
</protein>
<dbReference type="GO" id="GO:0048038">
    <property type="term" value="F:quinone binding"/>
    <property type="evidence" value="ECO:0007669"/>
    <property type="project" value="InterPro"/>
</dbReference>
<dbReference type="InterPro" id="IPR029014">
    <property type="entry name" value="NiFe-Hase_large"/>
</dbReference>
<comment type="subcellular location">
    <subcellularLocation>
        <location evidence="1">Cell inner membrane</location>
        <topology evidence="1">Peripheral membrane protein</topology>
    </subcellularLocation>
</comment>
<comment type="subunit">
    <text evidence="7">NDH-1 is composed of 13 different subunits. Subunits NuoB, CD, E, F, and G constitute the peripheral sector of the complex.</text>
</comment>